<dbReference type="SUPFAM" id="SSF55961">
    <property type="entry name" value="Bet v1-like"/>
    <property type="match status" value="1"/>
</dbReference>
<dbReference type="Proteomes" id="UP000293764">
    <property type="component" value="Unassembled WGS sequence"/>
</dbReference>
<comment type="caution">
    <text evidence="3">The sequence shown here is derived from an EMBL/GenBank/DDBJ whole genome shotgun (WGS) entry which is preliminary data.</text>
</comment>
<proteinExistence type="inferred from homology"/>
<feature type="domain" description="Activator of Hsp90 ATPase homologue 1/2-like C-terminal" evidence="2">
    <location>
        <begin position="17"/>
        <end position="133"/>
    </location>
</feature>
<dbReference type="EMBL" id="SDWW01000001">
    <property type="protein sequence ID" value="RYV53022.1"/>
    <property type="molecule type" value="Genomic_DNA"/>
</dbReference>
<protein>
    <submittedName>
        <fullName evidence="3">SRPBCC domain-containing protein</fullName>
    </submittedName>
</protein>
<dbReference type="CDD" id="cd07814">
    <property type="entry name" value="SRPBCC_CalC_Aha1-like"/>
    <property type="match status" value="1"/>
</dbReference>
<dbReference type="Pfam" id="PF08327">
    <property type="entry name" value="AHSA1"/>
    <property type="match status" value="1"/>
</dbReference>
<evidence type="ECO:0000313" key="4">
    <source>
        <dbReference type="Proteomes" id="UP000293764"/>
    </source>
</evidence>
<gene>
    <name evidence="3" type="ORF">EUA98_00620</name>
</gene>
<evidence type="ECO:0000256" key="1">
    <source>
        <dbReference type="ARBA" id="ARBA00006817"/>
    </source>
</evidence>
<keyword evidence="4" id="KW-1185">Reference proteome</keyword>
<name>A0A4Q5N440_9MICO</name>
<evidence type="ECO:0000259" key="2">
    <source>
        <dbReference type="Pfam" id="PF08327"/>
    </source>
</evidence>
<evidence type="ECO:0000313" key="3">
    <source>
        <dbReference type="EMBL" id="RYV53022.1"/>
    </source>
</evidence>
<accession>A0A4Q5N440</accession>
<dbReference type="InterPro" id="IPR013538">
    <property type="entry name" value="ASHA1/2-like_C"/>
</dbReference>
<dbReference type="OrthoDB" id="8417725at2"/>
<dbReference type="Gene3D" id="3.30.530.20">
    <property type="match status" value="1"/>
</dbReference>
<reference evidence="3 4" key="1">
    <citation type="submission" date="2019-01" db="EMBL/GenBank/DDBJ databases">
        <title>Novel species of Cellulomonas.</title>
        <authorList>
            <person name="Liu Q."/>
            <person name="Xin Y.-H."/>
        </authorList>
    </citation>
    <scope>NUCLEOTIDE SEQUENCE [LARGE SCALE GENOMIC DNA]</scope>
    <source>
        <strain evidence="3 4">HLT2-17</strain>
    </source>
</reference>
<dbReference type="AlphaFoldDB" id="A0A4Q5N440"/>
<dbReference type="RefSeq" id="WP_130100721.1">
    <property type="nucleotide sequence ID" value="NZ_SDWW01000001.1"/>
</dbReference>
<comment type="similarity">
    <text evidence="1">Belongs to the AHA1 family.</text>
</comment>
<sequence length="256" mass="27630">MPDDQRSIVLEVEVAGTPEEVWQAIATGPGISSWYVPHTVEERAGGAMTLSFGDGPDMQVAGRVVAWDPPRRVLFDGGDGGLAFEWLVEARDGGRCLVRLVNAVFGTGPEWDAQYDGMAQGWKMFLLNLQLHLEHFRGQVATAMLPTAMWEVPAHAAWAALTEALHLPASPAIGERVVVRATDTPTLSGTVVDAAGWRLALLLDGPCPGTAFLAVEGTGEQVSVSIWSYLYGPDRAVVAAREAPHWQRWLTEHAPS</sequence>
<dbReference type="InterPro" id="IPR023393">
    <property type="entry name" value="START-like_dom_sf"/>
</dbReference>
<organism evidence="3 4">
    <name type="scientific">Pengzhenrongella frigida</name>
    <dbReference type="NCBI Taxonomy" id="1259133"/>
    <lineage>
        <taxon>Bacteria</taxon>
        <taxon>Bacillati</taxon>
        <taxon>Actinomycetota</taxon>
        <taxon>Actinomycetes</taxon>
        <taxon>Micrococcales</taxon>
        <taxon>Pengzhenrongella</taxon>
    </lineage>
</organism>